<accession>F7FPY7</accession>
<dbReference type="GO" id="GO:0009897">
    <property type="term" value="C:external side of plasma membrane"/>
    <property type="evidence" value="ECO:0007669"/>
    <property type="project" value="TreeGrafter"/>
</dbReference>
<keyword evidence="12" id="KW-0325">Glycoprotein</keyword>
<evidence type="ECO:0000313" key="18">
    <source>
        <dbReference type="Proteomes" id="UP000008225"/>
    </source>
</evidence>
<evidence type="ECO:0000256" key="11">
    <source>
        <dbReference type="ARBA" id="ARBA00023170"/>
    </source>
</evidence>
<evidence type="ECO:0000256" key="15">
    <source>
        <dbReference type="SAM" id="Phobius"/>
    </source>
</evidence>
<reference evidence="17" key="2">
    <citation type="submission" date="2025-08" db="UniProtKB">
        <authorList>
            <consortium name="Ensembl"/>
        </authorList>
    </citation>
    <scope>IDENTIFICATION</scope>
</reference>
<proteinExistence type="predicted"/>
<dbReference type="GeneTree" id="ENSGT00940000153312"/>
<keyword evidence="5" id="KW-0732">Signal</keyword>
<evidence type="ECO:0000313" key="17">
    <source>
        <dbReference type="Ensembl" id="ENSCJAP00000024252.4"/>
    </source>
</evidence>
<dbReference type="InParanoid" id="F7FPY7"/>
<dbReference type="InterPro" id="IPR015484">
    <property type="entry name" value="CD3_esu/gsu/dsu"/>
</dbReference>
<keyword evidence="3" id="KW-0597">Phosphoprotein</keyword>
<dbReference type="GO" id="GO:0002250">
    <property type="term" value="P:adaptive immune response"/>
    <property type="evidence" value="ECO:0007669"/>
    <property type="project" value="UniProtKB-KW"/>
</dbReference>
<dbReference type="Proteomes" id="UP000008225">
    <property type="component" value="Chromosome 11"/>
</dbReference>
<keyword evidence="6" id="KW-0391">Immunity</keyword>
<organism evidence="17 18">
    <name type="scientific">Callithrix jacchus</name>
    <name type="common">White-tufted-ear marmoset</name>
    <name type="synonym">Simia Jacchus</name>
    <dbReference type="NCBI Taxonomy" id="9483"/>
    <lineage>
        <taxon>Eukaryota</taxon>
        <taxon>Metazoa</taxon>
        <taxon>Chordata</taxon>
        <taxon>Craniata</taxon>
        <taxon>Vertebrata</taxon>
        <taxon>Euteleostomi</taxon>
        <taxon>Mammalia</taxon>
        <taxon>Eutheria</taxon>
        <taxon>Euarchontoglires</taxon>
        <taxon>Primates</taxon>
        <taxon>Haplorrhini</taxon>
        <taxon>Platyrrhini</taxon>
        <taxon>Cebidae</taxon>
        <taxon>Callitrichinae</taxon>
        <taxon>Callithrix</taxon>
        <taxon>Callithrix</taxon>
    </lineage>
</organism>
<protein>
    <recommendedName>
        <fullName evidence="2">T-cell surface glycoprotein CD3 delta chain</fullName>
    </recommendedName>
    <alternativeName>
        <fullName evidence="13">T-cell receptor T3 delta chain</fullName>
    </alternativeName>
</protein>
<keyword evidence="11" id="KW-0675">Receptor</keyword>
<reference evidence="17" key="3">
    <citation type="submission" date="2025-09" db="UniProtKB">
        <authorList>
            <consortium name="Ensembl"/>
        </authorList>
    </citation>
    <scope>IDENTIFICATION</scope>
</reference>
<keyword evidence="9 15" id="KW-0472">Membrane</keyword>
<dbReference type="SMART" id="SM00077">
    <property type="entry name" value="ITAM"/>
    <property type="match status" value="1"/>
</dbReference>
<keyword evidence="7 15" id="KW-1133">Transmembrane helix</keyword>
<feature type="transmembrane region" description="Helical" evidence="15">
    <location>
        <begin position="12"/>
        <end position="31"/>
    </location>
</feature>
<comment type="subcellular location">
    <subcellularLocation>
        <location evidence="1">Membrane</location>
        <topology evidence="1">Single-pass type I membrane protein</topology>
    </subcellularLocation>
</comment>
<name>F7FPY7_CALJA</name>
<dbReference type="GO" id="GO:0042105">
    <property type="term" value="C:alpha-beta T cell receptor complex"/>
    <property type="evidence" value="ECO:0007669"/>
    <property type="project" value="UniProtKB-ARBA"/>
</dbReference>
<feature type="domain" description="CD3 gamma/delta subunit Ig-like" evidence="16">
    <location>
        <begin position="142"/>
        <end position="211"/>
    </location>
</feature>
<evidence type="ECO:0000256" key="14">
    <source>
        <dbReference type="ARBA" id="ARBA00047083"/>
    </source>
</evidence>
<dbReference type="Ensembl" id="ENSCJAT00000025650.5">
    <property type="protein sequence ID" value="ENSCJAP00000024252.4"/>
    <property type="gene ID" value="ENSCJAG00000013205.5"/>
</dbReference>
<dbReference type="Pfam" id="PF16680">
    <property type="entry name" value="Ig_4"/>
    <property type="match status" value="1"/>
</dbReference>
<keyword evidence="18" id="KW-1185">Reference proteome</keyword>
<evidence type="ECO:0000256" key="3">
    <source>
        <dbReference type="ARBA" id="ARBA00022553"/>
    </source>
</evidence>
<dbReference type="Gene3D" id="2.60.40.10">
    <property type="entry name" value="Immunoglobulins"/>
    <property type="match status" value="1"/>
</dbReference>
<dbReference type="Gene3D" id="1.10.287.770">
    <property type="entry name" value="YojJ-like"/>
    <property type="match status" value="1"/>
</dbReference>
<evidence type="ECO:0000256" key="12">
    <source>
        <dbReference type="ARBA" id="ARBA00023180"/>
    </source>
</evidence>
<comment type="subunit">
    <text evidence="14">The TCR-CD3 complex is composed of a CD3D/CD3E and a CD3G/CD3E heterodimers that preferentially associate with TCRalpha and TCRbeta, respectively, to form TCRalpha/CD3E/CD3G and TCRbeta/CD3G/CD3E trimers. In turn, the hexamer interacts with CD3Z homodimer to form the TCR-CD3 complex. Alternatively, TCRalpha and TCRbeta can be replaced by TCRgamma and TCRdelta. Interacts with coreceptors CD4 and CD8.</text>
</comment>
<evidence type="ECO:0000256" key="5">
    <source>
        <dbReference type="ARBA" id="ARBA00022729"/>
    </source>
</evidence>
<dbReference type="AlphaFoldDB" id="F7FPY7"/>
<dbReference type="GO" id="GO:0007166">
    <property type="term" value="P:cell surface receptor signaling pathway"/>
    <property type="evidence" value="ECO:0007669"/>
    <property type="project" value="InterPro"/>
</dbReference>
<evidence type="ECO:0000256" key="8">
    <source>
        <dbReference type="ARBA" id="ARBA00023130"/>
    </source>
</evidence>
<evidence type="ECO:0000256" key="1">
    <source>
        <dbReference type="ARBA" id="ARBA00004479"/>
    </source>
</evidence>
<keyword evidence="10" id="KW-1015">Disulfide bond</keyword>
<dbReference type="GO" id="GO:0045059">
    <property type="term" value="P:positive thymic T cell selection"/>
    <property type="evidence" value="ECO:0007669"/>
    <property type="project" value="TreeGrafter"/>
</dbReference>
<dbReference type="FunFam" id="2.60.40.10:FF:001361">
    <property type="entry name" value="T-cell surface glycoprotein CD3 delta chain"/>
    <property type="match status" value="1"/>
</dbReference>
<sequence>MQTFPTEECSSFYIFLVFQWSMLPVLLVGILDSFPGRCLDQPCSEGSSFAPSPPRPVLCLNSILLSPLAPAVGRGHSEGFFLFVTSVSPNRNHRLSWTRKVVLFKYELLQNKGLGADQRAVSNCGISSPLVSPFKIPVEELEDRVFVSCNTSITWVEGTVGTLLTNNTRLDLGKGILDPRGMYQCTGTEKYAGQVSTVQVYYRMCQSCVELYPATLAGIIVTDVIATVLLALGVYCFAGHETGRLSGVADTQALLRNDQVYQPLRDRDDAQYSRLGGNWPRNK</sequence>
<dbReference type="STRING" id="9483.ENSCJAP00000024252"/>
<dbReference type="SUPFAM" id="SSF48726">
    <property type="entry name" value="Immunoglobulin"/>
    <property type="match status" value="1"/>
</dbReference>
<dbReference type="Bgee" id="ENSCJAG00000013205">
    <property type="expression patterns" value="Expressed in kidney and 4 other cell types or tissues"/>
</dbReference>
<dbReference type="InterPro" id="IPR003110">
    <property type="entry name" value="Phos_immunorcpt_sig_ITAM"/>
</dbReference>
<reference evidence="17" key="1">
    <citation type="submission" date="2009-03" db="EMBL/GenBank/DDBJ databases">
        <authorList>
            <person name="Warren W."/>
            <person name="Ye L."/>
            <person name="Minx P."/>
            <person name="Worley K."/>
            <person name="Gibbs R."/>
            <person name="Wilson R.K."/>
        </authorList>
    </citation>
    <scope>NUCLEOTIDE SEQUENCE [LARGE SCALE GENOMIC DNA]</scope>
</reference>
<dbReference type="CDD" id="cd07691">
    <property type="entry name" value="IgC1_CD3_gamma_delta"/>
    <property type="match status" value="1"/>
</dbReference>
<evidence type="ECO:0000256" key="4">
    <source>
        <dbReference type="ARBA" id="ARBA00022692"/>
    </source>
</evidence>
<dbReference type="HOGENOM" id="CLU_115449_1_0_1"/>
<evidence type="ECO:0000256" key="13">
    <source>
        <dbReference type="ARBA" id="ARBA00030628"/>
    </source>
</evidence>
<evidence type="ECO:0000256" key="6">
    <source>
        <dbReference type="ARBA" id="ARBA00022859"/>
    </source>
</evidence>
<dbReference type="Pfam" id="PF02189">
    <property type="entry name" value="ITAM"/>
    <property type="match status" value="1"/>
</dbReference>
<evidence type="ECO:0000256" key="10">
    <source>
        <dbReference type="ARBA" id="ARBA00023157"/>
    </source>
</evidence>
<dbReference type="InterPro" id="IPR036179">
    <property type="entry name" value="Ig-like_dom_sf"/>
</dbReference>
<dbReference type="PANTHER" id="PTHR10570">
    <property type="entry name" value="T-CELL SURFACE GLYCOPROTEIN CD3 GAMMA CHAIN / DELTA CHAIN"/>
    <property type="match status" value="1"/>
</dbReference>
<evidence type="ECO:0000256" key="2">
    <source>
        <dbReference type="ARBA" id="ARBA00014256"/>
    </source>
</evidence>
<dbReference type="PROSITE" id="PS51055">
    <property type="entry name" value="ITAM_1"/>
    <property type="match status" value="1"/>
</dbReference>
<evidence type="ECO:0000256" key="7">
    <source>
        <dbReference type="ARBA" id="ARBA00022989"/>
    </source>
</evidence>
<keyword evidence="4 15" id="KW-0812">Transmembrane</keyword>
<dbReference type="FunCoup" id="F7FPY7">
    <property type="interactions" value="228"/>
</dbReference>
<gene>
    <name evidence="17" type="primary">CD3D</name>
</gene>
<evidence type="ECO:0000256" key="9">
    <source>
        <dbReference type="ARBA" id="ARBA00023136"/>
    </source>
</evidence>
<dbReference type="GO" id="GO:0004888">
    <property type="term" value="F:transmembrane signaling receptor activity"/>
    <property type="evidence" value="ECO:0007669"/>
    <property type="project" value="InterPro"/>
</dbReference>
<dbReference type="InterPro" id="IPR032052">
    <property type="entry name" value="Ig_4"/>
</dbReference>
<dbReference type="PANTHER" id="PTHR10570:SF5">
    <property type="entry name" value="T-CELL SURFACE GLYCOPROTEIN CD3 DELTA CHAIN"/>
    <property type="match status" value="1"/>
</dbReference>
<evidence type="ECO:0000259" key="16">
    <source>
        <dbReference type="Pfam" id="PF16680"/>
    </source>
</evidence>
<dbReference type="InterPro" id="IPR013783">
    <property type="entry name" value="Ig-like_fold"/>
</dbReference>
<keyword evidence="8" id="KW-1064">Adaptive immunity</keyword>